<keyword evidence="2" id="KW-1185">Reference proteome</keyword>
<dbReference type="AlphaFoldDB" id="A0A1Y1UJD0"/>
<dbReference type="EMBL" id="NBSH01000005">
    <property type="protein sequence ID" value="ORX37604.1"/>
    <property type="molecule type" value="Genomic_DNA"/>
</dbReference>
<accession>A0A1Y1UJD0</accession>
<evidence type="ECO:0000313" key="2">
    <source>
        <dbReference type="Proteomes" id="UP000193218"/>
    </source>
</evidence>
<comment type="caution">
    <text evidence="1">The sequence shown here is derived from an EMBL/GenBank/DDBJ whole genome shotgun (WGS) entry which is preliminary data.</text>
</comment>
<dbReference type="GeneID" id="33554459"/>
<name>A0A1Y1UJD0_9TREE</name>
<organism evidence="1 2">
    <name type="scientific">Kockovaella imperatae</name>
    <dbReference type="NCBI Taxonomy" id="4999"/>
    <lineage>
        <taxon>Eukaryota</taxon>
        <taxon>Fungi</taxon>
        <taxon>Dikarya</taxon>
        <taxon>Basidiomycota</taxon>
        <taxon>Agaricomycotina</taxon>
        <taxon>Tremellomycetes</taxon>
        <taxon>Tremellales</taxon>
        <taxon>Cuniculitremaceae</taxon>
        <taxon>Kockovaella</taxon>
    </lineage>
</organism>
<evidence type="ECO:0000313" key="1">
    <source>
        <dbReference type="EMBL" id="ORX37604.1"/>
    </source>
</evidence>
<dbReference type="Proteomes" id="UP000193218">
    <property type="component" value="Unassembled WGS sequence"/>
</dbReference>
<protein>
    <submittedName>
        <fullName evidence="1">Uncharacterized protein</fullName>
    </submittedName>
</protein>
<gene>
    <name evidence="1" type="ORF">BD324DRAFT_387296</name>
</gene>
<proteinExistence type="predicted"/>
<dbReference type="InParanoid" id="A0A1Y1UJD0"/>
<reference evidence="1 2" key="1">
    <citation type="submission" date="2017-03" db="EMBL/GenBank/DDBJ databases">
        <title>Widespread Adenine N6-methylation of Active Genes in Fungi.</title>
        <authorList>
            <consortium name="DOE Joint Genome Institute"/>
            <person name="Mondo S.J."/>
            <person name="Dannebaum R.O."/>
            <person name="Kuo R.C."/>
            <person name="Louie K.B."/>
            <person name="Bewick A.J."/>
            <person name="Labutti K."/>
            <person name="Haridas S."/>
            <person name="Kuo A."/>
            <person name="Salamov A."/>
            <person name="Ahrendt S.R."/>
            <person name="Lau R."/>
            <person name="Bowen B.P."/>
            <person name="Lipzen A."/>
            <person name="Sullivan W."/>
            <person name="Andreopoulos W.B."/>
            <person name="Clum A."/>
            <person name="Lindquist E."/>
            <person name="Daum C."/>
            <person name="Northen T.R."/>
            <person name="Ramamoorthy G."/>
            <person name="Schmitz R.J."/>
            <person name="Gryganskyi A."/>
            <person name="Culley D."/>
            <person name="Magnuson J."/>
            <person name="James T.Y."/>
            <person name="O'Malley M.A."/>
            <person name="Stajich J.E."/>
            <person name="Spatafora J.W."/>
            <person name="Visel A."/>
            <person name="Grigoriev I.V."/>
        </authorList>
    </citation>
    <scope>NUCLEOTIDE SEQUENCE [LARGE SCALE GENOMIC DNA]</scope>
    <source>
        <strain evidence="1 2">NRRL Y-17943</strain>
    </source>
</reference>
<sequence length="97" mass="11813">MRAHTRWQWTDEDWVHRARFAYCDMIIDSCGSDQSTAERLRSDPWRLQTYLTILLRNLFSAWHSSIFLRLHQSNDRCSRSRSVRIWLVRVRHLSTHL</sequence>
<dbReference type="RefSeq" id="XP_021871591.1">
    <property type="nucleotide sequence ID" value="XM_022012651.1"/>
</dbReference>